<evidence type="ECO:0000313" key="6">
    <source>
        <dbReference type="EMBL" id="NEW46726.1"/>
    </source>
</evidence>
<comment type="caution">
    <text evidence="6">The sequence shown here is derived from an EMBL/GenBank/DDBJ whole genome shotgun (WGS) entry which is preliminary data.</text>
</comment>
<gene>
    <name evidence="6" type="ORF">GV789_20060</name>
</gene>
<dbReference type="EMBL" id="JAAGUZ010000058">
    <property type="protein sequence ID" value="NEW46726.1"/>
    <property type="molecule type" value="Genomic_DNA"/>
</dbReference>
<name>A0A6P1D7T7_9NOCA</name>
<evidence type="ECO:0000256" key="1">
    <source>
        <dbReference type="ARBA" id="ARBA00004496"/>
    </source>
</evidence>
<evidence type="ECO:0000256" key="5">
    <source>
        <dbReference type="SAM" id="MobiDB-lite"/>
    </source>
</evidence>
<dbReference type="InterPro" id="IPR025734">
    <property type="entry name" value="EspG"/>
</dbReference>
<dbReference type="Pfam" id="PF14011">
    <property type="entry name" value="ESX-1_EspG"/>
    <property type="match status" value="1"/>
</dbReference>
<evidence type="ECO:0000256" key="3">
    <source>
        <dbReference type="ARBA" id="ARBA00022490"/>
    </source>
</evidence>
<feature type="region of interest" description="Disordered" evidence="5">
    <location>
        <begin position="246"/>
        <end position="265"/>
    </location>
</feature>
<sequence>MSEYRWQLDGLAFTIALEVLGRDRLPYPLSFRPELVEHLDDYERMRMEAGQRLQRIFDERFYNALSILLEPQVRVEVEGFYGPQQSQVARVHAGVVDNVATIAVQQSGPTREHGRDIIITQCRSTSMAAEIVGKLPRYAGGPHRAFRARRSELNQPVYSRHPTRLSPAEEMNRFFRRPRIGTGEITVYPGYTLDARPTDDGRAFLWLDYPDDGRYLLHHHSAEDLTVTPGPPDEIVRQLQERLRATAAANRQPQRVPEDAEDDDDRYFQQRNERGWLV</sequence>
<evidence type="ECO:0000256" key="4">
    <source>
        <dbReference type="ARBA" id="ARBA00023186"/>
    </source>
</evidence>
<organism evidence="6 7">
    <name type="scientific">Nocardia cyriacigeorgica</name>
    <dbReference type="NCBI Taxonomy" id="135487"/>
    <lineage>
        <taxon>Bacteria</taxon>
        <taxon>Bacillati</taxon>
        <taxon>Actinomycetota</taxon>
        <taxon>Actinomycetes</taxon>
        <taxon>Mycobacteriales</taxon>
        <taxon>Nocardiaceae</taxon>
        <taxon>Nocardia</taxon>
    </lineage>
</organism>
<proteinExistence type="inferred from homology"/>
<comment type="subcellular location">
    <subcellularLocation>
        <location evidence="1">Cytoplasm</location>
    </subcellularLocation>
</comment>
<dbReference type="AlphaFoldDB" id="A0A6P1D7T7"/>
<protein>
    <submittedName>
        <fullName evidence="6">ESX secretion-associated protein EspG</fullName>
    </submittedName>
</protein>
<evidence type="ECO:0000313" key="7">
    <source>
        <dbReference type="Proteomes" id="UP000468928"/>
    </source>
</evidence>
<accession>A0A6P1D7T7</accession>
<reference evidence="6 7" key="1">
    <citation type="submission" date="2020-01" db="EMBL/GenBank/DDBJ databases">
        <title>Genetics and antimicrobial susceptibilities of Nocardia species isolated from the soil; a comparison with species isolated from humans.</title>
        <authorList>
            <person name="Carrasco G."/>
            <person name="Monzon S."/>
            <person name="Sansegundo M."/>
            <person name="Garcia E."/>
            <person name="Garrido N."/>
            <person name="Medina M.J."/>
            <person name="Villalon P."/>
            <person name="Ramirez-Arocha A.C."/>
            <person name="Jimenez P."/>
            <person name="Cuesta I."/>
            <person name="Valdezate S."/>
        </authorList>
    </citation>
    <scope>NUCLEOTIDE SEQUENCE [LARGE SCALE GENOMIC DNA]</scope>
    <source>
        <strain evidence="6 7">CNM20110639</strain>
    </source>
</reference>
<dbReference type="RefSeq" id="WP_163829819.1">
    <property type="nucleotide sequence ID" value="NZ_JAAGUZ010000058.1"/>
</dbReference>
<keyword evidence="4" id="KW-0143">Chaperone</keyword>
<evidence type="ECO:0000256" key="2">
    <source>
        <dbReference type="ARBA" id="ARBA00006411"/>
    </source>
</evidence>
<keyword evidence="3" id="KW-0963">Cytoplasm</keyword>
<dbReference type="Proteomes" id="UP000468928">
    <property type="component" value="Unassembled WGS sequence"/>
</dbReference>
<comment type="similarity">
    <text evidence="2">Belongs to the EspG family.</text>
</comment>